<keyword evidence="17" id="KW-1185">Reference proteome</keyword>
<dbReference type="OrthoDB" id="26491at2759"/>
<comment type="similarity">
    <text evidence="3">Belongs to the XPG/RAD2 endonuclease family. EXO1 subfamily.</text>
</comment>
<comment type="subcellular location">
    <subcellularLocation>
        <location evidence="2">Nucleus</location>
    </subcellularLocation>
</comment>
<dbReference type="FunFam" id="3.40.50.1010:FF:000002">
    <property type="entry name" value="Exonuclease 1, putative"/>
    <property type="match status" value="1"/>
</dbReference>
<evidence type="ECO:0000256" key="3">
    <source>
        <dbReference type="ARBA" id="ARBA00010563"/>
    </source>
</evidence>
<dbReference type="SMART" id="SM00484">
    <property type="entry name" value="XPGI"/>
    <property type="match status" value="1"/>
</dbReference>
<gene>
    <name evidence="16" type="ORF">T551_01579</name>
</gene>
<dbReference type="VEuPathDB" id="FungiDB:T551_01579"/>
<dbReference type="GO" id="GO:0003677">
    <property type="term" value="F:DNA binding"/>
    <property type="evidence" value="ECO:0007669"/>
    <property type="project" value="UniProtKB-KW"/>
</dbReference>
<dbReference type="GO" id="GO:0006281">
    <property type="term" value="P:DNA repair"/>
    <property type="evidence" value="ECO:0007669"/>
    <property type="project" value="UniProtKB-KW"/>
</dbReference>
<comment type="cofactor">
    <cofactor evidence="1">
        <name>Mg(2+)</name>
        <dbReference type="ChEBI" id="CHEBI:18420"/>
    </cofactor>
</comment>
<dbReference type="Pfam" id="PF00867">
    <property type="entry name" value="XPG_I"/>
    <property type="match status" value="1"/>
</dbReference>
<keyword evidence="10" id="KW-0267">Excision nuclease</keyword>
<dbReference type="InterPro" id="IPR037315">
    <property type="entry name" value="EXO1_H3TH"/>
</dbReference>
<sequence>MGISGLLPLLKSIQVIRVKTHIKQYSGKTIGIDAYIWLYKGAFSCAWDLALGVSTERYVDYAMHRVKMLKHYGIKMFIVFDGGYLPSKSETENQRGKKRAESKAKGLEFLAQNKRRLAMEQFQKCINVTPEMAYEFIKALKRENVDYIVAPYEADAQLAYLEKQGIIDAILTEDSDLLVFGCKCILLKLDQYGECIEIKREKFPQVKEIDLSGWTDENFRHMAILSGCDYLASIRGIGLKTAHRLLKKYKTIDQLLRALKLEYTLKVPSDYEAQFNLANLTFMHQRVYCLDKRCIVMWNEPEIPLGDNTDRIVGPDIPLDILQGLIRGEINPITKLPISSTNSAKIFNQTKENIQPTNGCQLFIKQEKNNTFNDNIITSLFASTHTDNSQLQTLSFQNNMKRPLINDTVKQTTVKRLKDSILSDIVSPILKVEQKNSHPTKFISNENNSSELKRKLSAYVFEEMNKIKVEKNINNSEKINQRNTKTNFNDSYSNHNKLSDIKNFESPILNKCPWFNNASSEKDIYTKASKIDIYEDKESYNSFISNWRQSFMHTSKNLTKTDLPLSQIATQNTIILPDIETITECKLSKNTSHTRKLPSSFELSTDVAEKVEKRVF</sequence>
<dbReference type="RefSeq" id="XP_018230017.1">
    <property type="nucleotide sequence ID" value="XM_018373842.1"/>
</dbReference>
<reference evidence="17" key="1">
    <citation type="journal article" date="2016" name="Nat. Commun.">
        <title>Genome analysis of three Pneumocystis species reveals adaptation mechanisms to life exclusively in mammalian hosts.</title>
        <authorList>
            <person name="Ma L."/>
            <person name="Chen Z."/>
            <person name="Huang D.W."/>
            <person name="Kutty G."/>
            <person name="Ishihara M."/>
            <person name="Wang H."/>
            <person name="Abouelleil A."/>
            <person name="Bishop L."/>
            <person name="Davey E."/>
            <person name="Deng R."/>
            <person name="Deng X."/>
            <person name="Fan L."/>
            <person name="Fantoni G."/>
            <person name="Fitzgerald M."/>
            <person name="Gogineni E."/>
            <person name="Goldberg J.M."/>
            <person name="Handley G."/>
            <person name="Hu X."/>
            <person name="Huber C."/>
            <person name="Jiao X."/>
            <person name="Jones K."/>
            <person name="Levin J.Z."/>
            <person name="Liu Y."/>
            <person name="Macdonald P."/>
            <person name="Melnikov A."/>
            <person name="Raley C."/>
            <person name="Sassi M."/>
            <person name="Sherman B.T."/>
            <person name="Song X."/>
            <person name="Sykes S."/>
            <person name="Tran B."/>
            <person name="Walsh L."/>
            <person name="Xia Y."/>
            <person name="Yang J."/>
            <person name="Young S."/>
            <person name="Zeng Q."/>
            <person name="Zheng X."/>
            <person name="Stephens R."/>
            <person name="Nusbaum C."/>
            <person name="Birren B.W."/>
            <person name="Azadi P."/>
            <person name="Lempicki R.A."/>
            <person name="Cuomo C.A."/>
            <person name="Kovacs J.A."/>
        </authorList>
    </citation>
    <scope>NUCLEOTIDE SEQUENCE [LARGE SCALE GENOMIC DNA]</scope>
    <source>
        <strain evidence="17">RU7</strain>
    </source>
</reference>
<dbReference type="InterPro" id="IPR029060">
    <property type="entry name" value="PIN-like_dom_sf"/>
</dbReference>
<feature type="domain" description="XPG N-terminal" evidence="15">
    <location>
        <begin position="1"/>
        <end position="102"/>
    </location>
</feature>
<evidence type="ECO:0000256" key="13">
    <source>
        <dbReference type="ARBA" id="ARBA00023242"/>
    </source>
</evidence>
<protein>
    <submittedName>
        <fullName evidence="16">Uncharacterized protein</fullName>
    </submittedName>
</protein>
<dbReference type="Proteomes" id="UP000053447">
    <property type="component" value="Unassembled WGS sequence"/>
</dbReference>
<keyword evidence="7" id="KW-0378">Hydrolase</keyword>
<dbReference type="SMART" id="SM00279">
    <property type="entry name" value="HhH2"/>
    <property type="match status" value="1"/>
</dbReference>
<keyword evidence="5" id="KW-0479">Metal-binding</keyword>
<dbReference type="SUPFAM" id="SSF47807">
    <property type="entry name" value="5' to 3' exonuclease, C-terminal subdomain"/>
    <property type="match status" value="1"/>
</dbReference>
<comment type="caution">
    <text evidence="16">The sequence shown here is derived from an EMBL/GenBank/DDBJ whole genome shotgun (WGS) entry which is preliminary data.</text>
</comment>
<keyword evidence="12" id="KW-0234">DNA repair</keyword>
<dbReference type="GO" id="GO:0035312">
    <property type="term" value="F:5'-3' DNA exonuclease activity"/>
    <property type="evidence" value="ECO:0007669"/>
    <property type="project" value="InterPro"/>
</dbReference>
<dbReference type="InterPro" id="IPR019974">
    <property type="entry name" value="XPG_CS"/>
</dbReference>
<feature type="domain" description="XPG-I" evidence="14">
    <location>
        <begin position="141"/>
        <end position="209"/>
    </location>
</feature>
<dbReference type="PANTHER" id="PTHR11081">
    <property type="entry name" value="FLAP ENDONUCLEASE FAMILY MEMBER"/>
    <property type="match status" value="1"/>
</dbReference>
<dbReference type="Gene3D" id="1.10.150.20">
    <property type="entry name" value="5' to 3' exonuclease, C-terminal subdomain"/>
    <property type="match status" value="1"/>
</dbReference>
<dbReference type="PROSITE" id="PS00842">
    <property type="entry name" value="XPG_2"/>
    <property type="match status" value="1"/>
</dbReference>
<dbReference type="CDD" id="cd09908">
    <property type="entry name" value="H3TH_EXO1"/>
    <property type="match status" value="1"/>
</dbReference>
<dbReference type="CDD" id="cd09857">
    <property type="entry name" value="PIN_EXO1"/>
    <property type="match status" value="1"/>
</dbReference>
<evidence type="ECO:0000256" key="12">
    <source>
        <dbReference type="ARBA" id="ARBA00023204"/>
    </source>
</evidence>
<dbReference type="EMBL" id="LFWA01000006">
    <property type="protein sequence ID" value="KTW31027.1"/>
    <property type="molecule type" value="Genomic_DNA"/>
</dbReference>
<dbReference type="InterPro" id="IPR044752">
    <property type="entry name" value="PIN-like_EXO1"/>
</dbReference>
<dbReference type="InterPro" id="IPR006084">
    <property type="entry name" value="XPG/Rad2"/>
</dbReference>
<dbReference type="GeneID" id="28940097"/>
<keyword evidence="6" id="KW-0227">DNA damage</keyword>
<dbReference type="InterPro" id="IPR036279">
    <property type="entry name" value="5-3_exonuclease_C_sf"/>
</dbReference>
<evidence type="ECO:0000256" key="8">
    <source>
        <dbReference type="ARBA" id="ARBA00022839"/>
    </source>
</evidence>
<evidence type="ECO:0000259" key="15">
    <source>
        <dbReference type="SMART" id="SM00485"/>
    </source>
</evidence>
<evidence type="ECO:0000259" key="14">
    <source>
        <dbReference type="SMART" id="SM00484"/>
    </source>
</evidence>
<evidence type="ECO:0000313" key="16">
    <source>
        <dbReference type="EMBL" id="KTW31027.1"/>
    </source>
</evidence>
<keyword evidence="4" id="KW-0540">Nuclease</keyword>
<dbReference type="GO" id="GO:0005634">
    <property type="term" value="C:nucleus"/>
    <property type="evidence" value="ECO:0007669"/>
    <property type="project" value="UniProtKB-SubCell"/>
</dbReference>
<evidence type="ECO:0000256" key="1">
    <source>
        <dbReference type="ARBA" id="ARBA00001946"/>
    </source>
</evidence>
<evidence type="ECO:0000256" key="5">
    <source>
        <dbReference type="ARBA" id="ARBA00022723"/>
    </source>
</evidence>
<dbReference type="InterPro" id="IPR008918">
    <property type="entry name" value="HhH2"/>
</dbReference>
<evidence type="ECO:0000256" key="2">
    <source>
        <dbReference type="ARBA" id="ARBA00004123"/>
    </source>
</evidence>
<dbReference type="SUPFAM" id="SSF88723">
    <property type="entry name" value="PIN domain-like"/>
    <property type="match status" value="1"/>
</dbReference>
<dbReference type="InterPro" id="IPR006085">
    <property type="entry name" value="XPG_DNA_repair_N"/>
</dbReference>
<accession>A0A0W4ZRM6</accession>
<dbReference type="Gene3D" id="3.40.50.1010">
    <property type="entry name" value="5'-nuclease"/>
    <property type="match status" value="1"/>
</dbReference>
<evidence type="ECO:0000256" key="4">
    <source>
        <dbReference type="ARBA" id="ARBA00022722"/>
    </source>
</evidence>
<evidence type="ECO:0000256" key="11">
    <source>
        <dbReference type="ARBA" id="ARBA00023125"/>
    </source>
</evidence>
<evidence type="ECO:0000313" key="17">
    <source>
        <dbReference type="Proteomes" id="UP000053447"/>
    </source>
</evidence>
<keyword evidence="11" id="KW-0238">DNA-binding</keyword>
<dbReference type="Pfam" id="PF00752">
    <property type="entry name" value="XPG_N"/>
    <property type="match status" value="1"/>
</dbReference>
<proteinExistence type="inferred from homology"/>
<dbReference type="GO" id="GO:0046872">
    <property type="term" value="F:metal ion binding"/>
    <property type="evidence" value="ECO:0007669"/>
    <property type="project" value="UniProtKB-KW"/>
</dbReference>
<evidence type="ECO:0000256" key="6">
    <source>
        <dbReference type="ARBA" id="ARBA00022763"/>
    </source>
</evidence>
<organism evidence="16 17">
    <name type="scientific">Pneumocystis jirovecii (strain RU7)</name>
    <name type="common">Human pneumocystis pneumonia agent</name>
    <dbReference type="NCBI Taxonomy" id="1408657"/>
    <lineage>
        <taxon>Eukaryota</taxon>
        <taxon>Fungi</taxon>
        <taxon>Dikarya</taxon>
        <taxon>Ascomycota</taxon>
        <taxon>Taphrinomycotina</taxon>
        <taxon>Pneumocystomycetes</taxon>
        <taxon>Pneumocystaceae</taxon>
        <taxon>Pneumocystis</taxon>
    </lineage>
</organism>
<keyword evidence="13" id="KW-0539">Nucleus</keyword>
<dbReference type="STRING" id="1408657.A0A0W4ZRM6"/>
<dbReference type="GO" id="GO:0017108">
    <property type="term" value="F:5'-flap endonuclease activity"/>
    <property type="evidence" value="ECO:0007669"/>
    <property type="project" value="TreeGrafter"/>
</dbReference>
<dbReference type="AlphaFoldDB" id="A0A0W4ZRM6"/>
<dbReference type="SMART" id="SM00485">
    <property type="entry name" value="XPGN"/>
    <property type="match status" value="1"/>
</dbReference>
<evidence type="ECO:0000256" key="9">
    <source>
        <dbReference type="ARBA" id="ARBA00022842"/>
    </source>
</evidence>
<name>A0A0W4ZRM6_PNEJ7</name>
<dbReference type="InterPro" id="IPR006086">
    <property type="entry name" value="XPG-I_dom"/>
</dbReference>
<dbReference type="FunFam" id="1.10.150.20:FF:000011">
    <property type="entry name" value="exonuclease 1"/>
    <property type="match status" value="1"/>
</dbReference>
<keyword evidence="9" id="KW-0460">Magnesium</keyword>
<keyword evidence="8" id="KW-0269">Exonuclease</keyword>
<evidence type="ECO:0000256" key="7">
    <source>
        <dbReference type="ARBA" id="ARBA00022801"/>
    </source>
</evidence>
<evidence type="ECO:0000256" key="10">
    <source>
        <dbReference type="ARBA" id="ARBA00022881"/>
    </source>
</evidence>
<dbReference type="PANTHER" id="PTHR11081:SF65">
    <property type="entry name" value="DNA DAMAGE-INDUCIBLE PROTEIN DIN7-RELATED"/>
    <property type="match status" value="1"/>
</dbReference>
<dbReference type="PRINTS" id="PR00853">
    <property type="entry name" value="XPGRADSUPER"/>
</dbReference>